<dbReference type="GO" id="GO:0050661">
    <property type="term" value="F:NADP binding"/>
    <property type="evidence" value="ECO:0007669"/>
    <property type="project" value="InterPro"/>
</dbReference>
<evidence type="ECO:0000259" key="6">
    <source>
        <dbReference type="Pfam" id="PF00724"/>
    </source>
</evidence>
<accession>X1PRT9</accession>
<dbReference type="PANTHER" id="PTHR43303:SF4">
    <property type="entry name" value="NADPH DEHYDROGENASE C23G7.10C-RELATED"/>
    <property type="match status" value="1"/>
</dbReference>
<dbReference type="GO" id="GO:0003959">
    <property type="term" value="F:NADPH dehydrogenase activity"/>
    <property type="evidence" value="ECO:0007669"/>
    <property type="project" value="InterPro"/>
</dbReference>
<keyword evidence="2" id="KW-0285">Flavoprotein</keyword>
<keyword evidence="3" id="KW-0288">FMN</keyword>
<dbReference type="PANTHER" id="PTHR43303">
    <property type="entry name" value="NADPH DEHYDROGENASE C23G7.10C-RELATED"/>
    <property type="match status" value="1"/>
</dbReference>
<sequence length="223" mass="24213">MPSTFVCNVNDSIIPWYRKISDAVHEYGAKYVVELGHEGGVWSTRLYPDAFPPLAASPIPCDIEKEVPIEIDREGLEEIAKQFGSAAARTKAGGCDGIVIHAAHGELLMGFFSPLFNARTDEFSGPLENCLRPLFMVIDEIRKNIGRDLALGVRISGDEFMEGGVSVDDAKAISILLDKSGQVDWIDVSSGNDGNWLAKGIHYSSMYVPLGAMVPLASAIREV</sequence>
<dbReference type="GO" id="GO:0010181">
    <property type="term" value="F:FMN binding"/>
    <property type="evidence" value="ECO:0007669"/>
    <property type="project" value="InterPro"/>
</dbReference>
<feature type="non-terminal residue" evidence="7">
    <location>
        <position position="223"/>
    </location>
</feature>
<dbReference type="Gene3D" id="3.20.20.70">
    <property type="entry name" value="Aldolase class I"/>
    <property type="match status" value="1"/>
</dbReference>
<dbReference type="EMBL" id="BARV01037037">
    <property type="protein sequence ID" value="GAI58528.1"/>
    <property type="molecule type" value="Genomic_DNA"/>
</dbReference>
<proteinExistence type="predicted"/>
<reference evidence="7" key="1">
    <citation type="journal article" date="2014" name="Front. Microbiol.">
        <title>High frequency of phylogenetically diverse reductive dehalogenase-homologous genes in deep subseafloor sedimentary metagenomes.</title>
        <authorList>
            <person name="Kawai M."/>
            <person name="Futagami T."/>
            <person name="Toyoda A."/>
            <person name="Takaki Y."/>
            <person name="Nishi S."/>
            <person name="Hori S."/>
            <person name="Arai W."/>
            <person name="Tsubouchi T."/>
            <person name="Morono Y."/>
            <person name="Uchiyama I."/>
            <person name="Ito T."/>
            <person name="Fujiyama A."/>
            <person name="Inagaki F."/>
            <person name="Takami H."/>
        </authorList>
    </citation>
    <scope>NUCLEOTIDE SEQUENCE</scope>
    <source>
        <strain evidence="7">Expedition CK06-06</strain>
    </source>
</reference>
<dbReference type="AlphaFoldDB" id="X1PRT9"/>
<evidence type="ECO:0000313" key="7">
    <source>
        <dbReference type="EMBL" id="GAI58528.1"/>
    </source>
</evidence>
<evidence type="ECO:0000256" key="3">
    <source>
        <dbReference type="ARBA" id="ARBA00022643"/>
    </source>
</evidence>
<dbReference type="InterPro" id="IPR044152">
    <property type="entry name" value="YqjM-like"/>
</dbReference>
<comment type="cofactor">
    <cofactor evidence="1">
        <name>FMN</name>
        <dbReference type="ChEBI" id="CHEBI:58210"/>
    </cofactor>
</comment>
<dbReference type="InterPro" id="IPR013785">
    <property type="entry name" value="Aldolase_TIM"/>
</dbReference>
<evidence type="ECO:0000256" key="5">
    <source>
        <dbReference type="ARBA" id="ARBA00023002"/>
    </source>
</evidence>
<protein>
    <recommendedName>
        <fullName evidence="6">NADH:flavin oxidoreductase/NADH oxidase N-terminal domain-containing protein</fullName>
    </recommendedName>
</protein>
<organism evidence="7">
    <name type="scientific">marine sediment metagenome</name>
    <dbReference type="NCBI Taxonomy" id="412755"/>
    <lineage>
        <taxon>unclassified sequences</taxon>
        <taxon>metagenomes</taxon>
        <taxon>ecological metagenomes</taxon>
    </lineage>
</organism>
<dbReference type="Pfam" id="PF00724">
    <property type="entry name" value="Oxidored_FMN"/>
    <property type="match status" value="1"/>
</dbReference>
<evidence type="ECO:0000256" key="1">
    <source>
        <dbReference type="ARBA" id="ARBA00001917"/>
    </source>
</evidence>
<dbReference type="InterPro" id="IPR001155">
    <property type="entry name" value="OxRdtase_FMN_N"/>
</dbReference>
<gene>
    <name evidence="7" type="ORF">S06H3_57384</name>
</gene>
<dbReference type="SUPFAM" id="SSF51395">
    <property type="entry name" value="FMN-linked oxidoreductases"/>
    <property type="match status" value="1"/>
</dbReference>
<keyword evidence="4" id="KW-0521">NADP</keyword>
<evidence type="ECO:0000256" key="2">
    <source>
        <dbReference type="ARBA" id="ARBA00022630"/>
    </source>
</evidence>
<keyword evidence="5" id="KW-0560">Oxidoreductase</keyword>
<evidence type="ECO:0000256" key="4">
    <source>
        <dbReference type="ARBA" id="ARBA00022857"/>
    </source>
</evidence>
<name>X1PRT9_9ZZZZ</name>
<comment type="caution">
    <text evidence="7">The sequence shown here is derived from an EMBL/GenBank/DDBJ whole genome shotgun (WGS) entry which is preliminary data.</text>
</comment>
<feature type="domain" description="NADH:flavin oxidoreductase/NADH oxidase N-terminal" evidence="6">
    <location>
        <begin position="10"/>
        <end position="176"/>
    </location>
</feature>